<evidence type="ECO:0000256" key="4">
    <source>
        <dbReference type="ARBA" id="ARBA00022777"/>
    </source>
</evidence>
<dbReference type="Gene3D" id="6.10.340.10">
    <property type="match status" value="1"/>
</dbReference>
<dbReference type="Gene3D" id="3.30.565.10">
    <property type="entry name" value="Histidine kinase-like ATPase, C-terminal domain"/>
    <property type="match status" value="1"/>
</dbReference>
<reference evidence="13" key="1">
    <citation type="submission" date="2018-06" db="EMBL/GenBank/DDBJ databases">
        <authorList>
            <person name="Zhirakovskaya E."/>
        </authorList>
    </citation>
    <scope>NUCLEOTIDE SEQUENCE</scope>
</reference>
<dbReference type="GO" id="GO:0000155">
    <property type="term" value="F:phosphorelay sensor kinase activity"/>
    <property type="evidence" value="ECO:0007669"/>
    <property type="project" value="InterPro"/>
</dbReference>
<dbReference type="InterPro" id="IPR004358">
    <property type="entry name" value="Sig_transdc_His_kin-like_C"/>
</dbReference>
<keyword evidence="8" id="KW-0472">Membrane</keyword>
<dbReference type="PANTHER" id="PTHR43065">
    <property type="entry name" value="SENSOR HISTIDINE KINASE"/>
    <property type="match status" value="1"/>
</dbReference>
<evidence type="ECO:0000259" key="12">
    <source>
        <dbReference type="PROSITE" id="PS50113"/>
    </source>
</evidence>
<proteinExistence type="predicted"/>
<dbReference type="CDD" id="cd00156">
    <property type="entry name" value="REC"/>
    <property type="match status" value="1"/>
</dbReference>
<evidence type="ECO:0000313" key="13">
    <source>
        <dbReference type="EMBL" id="VAW59710.1"/>
    </source>
</evidence>
<keyword evidence="8" id="KW-0812">Transmembrane</keyword>
<dbReference type="Gene3D" id="3.40.50.2300">
    <property type="match status" value="1"/>
</dbReference>
<dbReference type="SUPFAM" id="SSF55785">
    <property type="entry name" value="PYP-like sensor domain (PAS domain)"/>
    <property type="match status" value="2"/>
</dbReference>
<dbReference type="CDD" id="cd00130">
    <property type="entry name" value="PAS"/>
    <property type="match status" value="2"/>
</dbReference>
<dbReference type="PRINTS" id="PR00344">
    <property type="entry name" value="BCTRLSENSOR"/>
</dbReference>
<keyword evidence="5" id="KW-0067">ATP-binding</keyword>
<dbReference type="InterPro" id="IPR035965">
    <property type="entry name" value="PAS-like_dom_sf"/>
</dbReference>
<evidence type="ECO:0000256" key="3">
    <source>
        <dbReference type="ARBA" id="ARBA00022741"/>
    </source>
</evidence>
<dbReference type="Pfam" id="PF08448">
    <property type="entry name" value="PAS_4"/>
    <property type="match status" value="1"/>
</dbReference>
<dbReference type="InterPro" id="IPR036097">
    <property type="entry name" value="HisK_dim/P_sf"/>
</dbReference>
<sequence>MKSNIARKLIIYTILFSSVITLIITVIQLYTEFQYDVKGIYQRFEQIENSYEESLTLAAWVSDREQLQIILDGITELPDIVYARVNVENYKDIASGVVEQPESIEFRMDLNYLYNDRDVYLGELKVVASLSGVYKKMINRLWIILLSNALKTLLVALFVYYIFSRLVTRHLIRISKFSENYGDLSVNRTLSLDRVQGAKDELDTVVENTNNMHARLREQISQISHQKKHLSQTLNSIGDAVITTDSEGRITRMNPVAEKLTGWKHKEAFNQLSKAVFPIVDALTREPVANPVDKVLSTGKTVYLSNHTTLISKNTREHQIADSAAPIKDGDEIIGVVLVFNDITEQYRMREKLQSKEREQREILQSMVDAVISIDGNGVISSFNHSAEILFGYFMDEVLGKNIKCLMPEPYASLHDGYIKQYILTGEAKIIGKGRDVTGLRKNKETFPMQLLIAELPRDIDGAQRFIGSCIDLTELRQHEAQLRISQKMDALGKLTGGIAHDYNNMLGVVLGYAGLLKDALAEQPKLLDYVKNIAHAGERGAKLTKKLLSFSREKSSSVDILNINMLLEEQFHMLEKILTARIKLKFKLENNLWLVCLDESELEDAILNLCINAMHAIEGNGRLMIETSNRKITATDADLLKLVAGDYVRLRIVDTGCGMDEAVREKIFDPFFTTKGDKGTGLGLSQIYGFMNRCDGVVEVNSILQQGSTFSLYFPRFQGKSPYIKHPEISGSVDLSGQGTVLVVDDEPALLDLAREILEQKNYQVLCAGCAKQALEIMGKERVDVLLSDIIMPDMDGYALASIVKEKHPDIKIQLVSGFSGEESIDPKNEPLSQTLLYKPYNAEVLLTGIRKLLQ</sequence>
<feature type="domain" description="Response regulatory" evidence="10">
    <location>
        <begin position="741"/>
        <end position="855"/>
    </location>
</feature>
<keyword evidence="1" id="KW-0597">Phosphoprotein</keyword>
<dbReference type="SMART" id="SM00448">
    <property type="entry name" value="REC"/>
    <property type="match status" value="1"/>
</dbReference>
<keyword evidence="8" id="KW-1133">Transmembrane helix</keyword>
<dbReference type="PROSITE" id="PS50110">
    <property type="entry name" value="RESPONSE_REGULATORY"/>
    <property type="match status" value="1"/>
</dbReference>
<keyword evidence="3" id="KW-0547">Nucleotide-binding</keyword>
<protein>
    <submittedName>
        <fullName evidence="13">Diguanylate cyclase/phosphodiesterase (GGDEF &amp; EAL domains) with PAS/PAC sensor(S)</fullName>
    </submittedName>
</protein>
<feature type="transmembrane region" description="Helical" evidence="8">
    <location>
        <begin position="141"/>
        <end position="163"/>
    </location>
</feature>
<evidence type="ECO:0000259" key="9">
    <source>
        <dbReference type="PROSITE" id="PS50109"/>
    </source>
</evidence>
<accession>A0A3B0X545</accession>
<dbReference type="PROSITE" id="PS50112">
    <property type="entry name" value="PAS"/>
    <property type="match status" value="2"/>
</dbReference>
<dbReference type="InterPro" id="IPR013656">
    <property type="entry name" value="PAS_4"/>
</dbReference>
<dbReference type="FunFam" id="3.30.450.20:FF:000060">
    <property type="entry name" value="Sensor protein FixL"/>
    <property type="match status" value="1"/>
</dbReference>
<feature type="domain" description="PAC" evidence="12">
    <location>
        <begin position="304"/>
        <end position="355"/>
    </location>
</feature>
<dbReference type="InterPro" id="IPR000014">
    <property type="entry name" value="PAS"/>
</dbReference>
<dbReference type="Pfam" id="PF17149">
    <property type="entry name" value="CHASE5"/>
    <property type="match status" value="1"/>
</dbReference>
<dbReference type="InterPro" id="IPR036890">
    <property type="entry name" value="HATPase_C_sf"/>
</dbReference>
<gene>
    <name evidence="13" type="ORF">MNBD_GAMMA11-1832</name>
</gene>
<dbReference type="NCBIfam" id="TIGR00229">
    <property type="entry name" value="sensory_box"/>
    <property type="match status" value="2"/>
</dbReference>
<feature type="domain" description="PAS" evidence="11">
    <location>
        <begin position="356"/>
        <end position="426"/>
    </location>
</feature>
<dbReference type="Gene3D" id="1.10.287.130">
    <property type="match status" value="1"/>
</dbReference>
<feature type="transmembrane region" description="Helical" evidence="8">
    <location>
        <begin position="9"/>
        <end position="30"/>
    </location>
</feature>
<evidence type="ECO:0000256" key="7">
    <source>
        <dbReference type="SAM" id="Coils"/>
    </source>
</evidence>
<dbReference type="InterPro" id="IPR033414">
    <property type="entry name" value="Sensor_dom"/>
</dbReference>
<dbReference type="InterPro" id="IPR013767">
    <property type="entry name" value="PAS_fold"/>
</dbReference>
<dbReference type="InterPro" id="IPR011006">
    <property type="entry name" value="CheY-like_superfamily"/>
</dbReference>
<dbReference type="Pfam" id="PF00512">
    <property type="entry name" value="HisKA"/>
    <property type="match status" value="1"/>
</dbReference>
<dbReference type="InterPro" id="IPR003594">
    <property type="entry name" value="HATPase_dom"/>
</dbReference>
<dbReference type="AlphaFoldDB" id="A0A3B0X545"/>
<name>A0A3B0X545_9ZZZZ</name>
<dbReference type="InterPro" id="IPR003661">
    <property type="entry name" value="HisK_dim/P_dom"/>
</dbReference>
<evidence type="ECO:0000256" key="2">
    <source>
        <dbReference type="ARBA" id="ARBA00022679"/>
    </source>
</evidence>
<evidence type="ECO:0000259" key="11">
    <source>
        <dbReference type="PROSITE" id="PS50112"/>
    </source>
</evidence>
<dbReference type="SMART" id="SM00388">
    <property type="entry name" value="HisKA"/>
    <property type="match status" value="1"/>
</dbReference>
<dbReference type="SMART" id="SM00387">
    <property type="entry name" value="HATPase_c"/>
    <property type="match status" value="1"/>
</dbReference>
<feature type="domain" description="Histidine kinase" evidence="9">
    <location>
        <begin position="498"/>
        <end position="719"/>
    </location>
</feature>
<organism evidence="13">
    <name type="scientific">hydrothermal vent metagenome</name>
    <dbReference type="NCBI Taxonomy" id="652676"/>
    <lineage>
        <taxon>unclassified sequences</taxon>
        <taxon>metagenomes</taxon>
        <taxon>ecological metagenomes</taxon>
    </lineage>
</organism>
<dbReference type="PANTHER" id="PTHR43065:SF49">
    <property type="entry name" value="HISTIDINE KINASE"/>
    <property type="match status" value="1"/>
</dbReference>
<dbReference type="Gene3D" id="3.30.450.20">
    <property type="entry name" value="PAS domain"/>
    <property type="match status" value="2"/>
</dbReference>
<dbReference type="InterPro" id="IPR005467">
    <property type="entry name" value="His_kinase_dom"/>
</dbReference>
<evidence type="ECO:0000256" key="8">
    <source>
        <dbReference type="SAM" id="Phobius"/>
    </source>
</evidence>
<feature type="coiled-coil region" evidence="7">
    <location>
        <begin position="199"/>
        <end position="226"/>
    </location>
</feature>
<dbReference type="Pfam" id="PF00989">
    <property type="entry name" value="PAS"/>
    <property type="match status" value="1"/>
</dbReference>
<dbReference type="CDD" id="cd00082">
    <property type="entry name" value="HisKA"/>
    <property type="match status" value="1"/>
</dbReference>
<dbReference type="SUPFAM" id="SSF55874">
    <property type="entry name" value="ATPase domain of HSP90 chaperone/DNA topoisomerase II/histidine kinase"/>
    <property type="match status" value="1"/>
</dbReference>
<dbReference type="Pfam" id="PF02518">
    <property type="entry name" value="HATPase_c"/>
    <property type="match status" value="1"/>
</dbReference>
<dbReference type="EMBL" id="UOFG01000092">
    <property type="protein sequence ID" value="VAW59710.1"/>
    <property type="molecule type" value="Genomic_DNA"/>
</dbReference>
<keyword evidence="4" id="KW-0418">Kinase</keyword>
<evidence type="ECO:0000256" key="1">
    <source>
        <dbReference type="ARBA" id="ARBA00022553"/>
    </source>
</evidence>
<dbReference type="PROSITE" id="PS50109">
    <property type="entry name" value="HIS_KIN"/>
    <property type="match status" value="1"/>
</dbReference>
<evidence type="ECO:0000256" key="5">
    <source>
        <dbReference type="ARBA" id="ARBA00022840"/>
    </source>
</evidence>
<keyword evidence="2" id="KW-0808">Transferase</keyword>
<evidence type="ECO:0000256" key="6">
    <source>
        <dbReference type="ARBA" id="ARBA00023012"/>
    </source>
</evidence>
<dbReference type="GO" id="GO:0006355">
    <property type="term" value="P:regulation of DNA-templated transcription"/>
    <property type="evidence" value="ECO:0007669"/>
    <property type="project" value="InterPro"/>
</dbReference>
<evidence type="ECO:0000259" key="10">
    <source>
        <dbReference type="PROSITE" id="PS50110"/>
    </source>
</evidence>
<dbReference type="SMART" id="SM00091">
    <property type="entry name" value="PAS"/>
    <property type="match status" value="2"/>
</dbReference>
<keyword evidence="7" id="KW-0175">Coiled coil</keyword>
<dbReference type="Pfam" id="PF00072">
    <property type="entry name" value="Response_reg"/>
    <property type="match status" value="1"/>
</dbReference>
<dbReference type="GO" id="GO:0005524">
    <property type="term" value="F:ATP binding"/>
    <property type="evidence" value="ECO:0007669"/>
    <property type="project" value="UniProtKB-KW"/>
</dbReference>
<dbReference type="PROSITE" id="PS50113">
    <property type="entry name" value="PAC"/>
    <property type="match status" value="1"/>
</dbReference>
<keyword evidence="6" id="KW-0902">Two-component regulatory system</keyword>
<dbReference type="SUPFAM" id="SSF47384">
    <property type="entry name" value="Homodimeric domain of signal transducing histidine kinase"/>
    <property type="match status" value="1"/>
</dbReference>
<dbReference type="InterPro" id="IPR000700">
    <property type="entry name" value="PAS-assoc_C"/>
</dbReference>
<feature type="domain" description="PAS" evidence="11">
    <location>
        <begin position="226"/>
        <end position="299"/>
    </location>
</feature>
<dbReference type="SUPFAM" id="SSF52172">
    <property type="entry name" value="CheY-like"/>
    <property type="match status" value="1"/>
</dbReference>
<dbReference type="InterPro" id="IPR001789">
    <property type="entry name" value="Sig_transdc_resp-reg_receiver"/>
</dbReference>